<dbReference type="PANTHER" id="PTHR11101:SF80">
    <property type="entry name" value="PHOSPHATE TRANSPORTER"/>
    <property type="match status" value="1"/>
</dbReference>
<reference evidence="10" key="1">
    <citation type="submission" date="2017-02" db="UniProtKB">
        <authorList>
            <consortium name="WormBaseParasite"/>
        </authorList>
    </citation>
    <scope>IDENTIFICATION</scope>
</reference>
<dbReference type="Pfam" id="PF01384">
    <property type="entry name" value="PHO4"/>
    <property type="match status" value="1"/>
</dbReference>
<keyword evidence="7 8" id="KW-0472">Membrane</keyword>
<dbReference type="GO" id="GO:0016020">
    <property type="term" value="C:membrane"/>
    <property type="evidence" value="ECO:0007669"/>
    <property type="project" value="UniProtKB-SubCell"/>
</dbReference>
<dbReference type="PANTHER" id="PTHR11101">
    <property type="entry name" value="PHOSPHATE TRANSPORTER"/>
    <property type="match status" value="1"/>
</dbReference>
<comment type="similarity">
    <text evidence="2">Belongs to the inorganic phosphate transporter (PiT) (TC 2.A.20) family.</text>
</comment>
<feature type="transmembrane region" description="Helical" evidence="8">
    <location>
        <begin position="33"/>
        <end position="52"/>
    </location>
</feature>
<dbReference type="InterPro" id="IPR001204">
    <property type="entry name" value="Phos_transporter"/>
</dbReference>
<dbReference type="GO" id="GO:0035435">
    <property type="term" value="P:phosphate ion transmembrane transport"/>
    <property type="evidence" value="ECO:0007669"/>
    <property type="project" value="TreeGrafter"/>
</dbReference>
<evidence type="ECO:0000256" key="4">
    <source>
        <dbReference type="ARBA" id="ARBA00022592"/>
    </source>
</evidence>
<dbReference type="AlphaFoldDB" id="A0A0N5CFZ2"/>
<keyword evidence="3" id="KW-0813">Transport</keyword>
<keyword evidence="4" id="KW-0592">Phosphate transport</keyword>
<organism evidence="9 10">
    <name type="scientific">Strongyloides papillosus</name>
    <name type="common">Intestinal threadworm</name>
    <dbReference type="NCBI Taxonomy" id="174720"/>
    <lineage>
        <taxon>Eukaryota</taxon>
        <taxon>Metazoa</taxon>
        <taxon>Ecdysozoa</taxon>
        <taxon>Nematoda</taxon>
        <taxon>Chromadorea</taxon>
        <taxon>Rhabditida</taxon>
        <taxon>Tylenchina</taxon>
        <taxon>Panagrolaimomorpha</taxon>
        <taxon>Strongyloidoidea</taxon>
        <taxon>Strongyloididae</taxon>
        <taxon>Strongyloides</taxon>
    </lineage>
</organism>
<evidence type="ECO:0000256" key="7">
    <source>
        <dbReference type="ARBA" id="ARBA00023136"/>
    </source>
</evidence>
<dbReference type="WBParaSite" id="SPAL_0001677032.1">
    <property type="protein sequence ID" value="SPAL_0001677032.1"/>
    <property type="gene ID" value="SPAL_0001677032"/>
</dbReference>
<evidence type="ECO:0000256" key="5">
    <source>
        <dbReference type="ARBA" id="ARBA00022692"/>
    </source>
</evidence>
<dbReference type="GO" id="GO:0005315">
    <property type="term" value="F:phosphate transmembrane transporter activity"/>
    <property type="evidence" value="ECO:0007669"/>
    <property type="project" value="InterPro"/>
</dbReference>
<evidence type="ECO:0000256" key="3">
    <source>
        <dbReference type="ARBA" id="ARBA00022448"/>
    </source>
</evidence>
<keyword evidence="5 8" id="KW-0812">Transmembrane</keyword>
<name>A0A0N5CFZ2_STREA</name>
<evidence type="ECO:0000256" key="8">
    <source>
        <dbReference type="SAM" id="Phobius"/>
    </source>
</evidence>
<protein>
    <submittedName>
        <fullName evidence="10">Uncharacterized protein</fullName>
    </submittedName>
</protein>
<evidence type="ECO:0000256" key="2">
    <source>
        <dbReference type="ARBA" id="ARBA00009916"/>
    </source>
</evidence>
<sequence length="214" mass="23998">MVYYSFYFSIFNCCHKTANAFGTSVGAKFLTLLYTYILASIFESLGAVLLGYKVINTMEKSCGASILVRTFLKLPISTTHSIVRSTTHFSIFLCGSVGIIWLKYVTHIFITKLKFIKSLESQPCKTIEEDLTQCNINFVYCDSKTVNNINNFGERKAIENNNDYKDLEGVNRVFSSLQVVTTCFGVFARGTNHVSNAIGLLVSIYSIGLERSFE</sequence>
<evidence type="ECO:0000313" key="9">
    <source>
        <dbReference type="Proteomes" id="UP000046392"/>
    </source>
</evidence>
<proteinExistence type="inferred from homology"/>
<evidence type="ECO:0000256" key="6">
    <source>
        <dbReference type="ARBA" id="ARBA00022989"/>
    </source>
</evidence>
<comment type="subcellular location">
    <subcellularLocation>
        <location evidence="1">Membrane</location>
        <topology evidence="1">Multi-pass membrane protein</topology>
    </subcellularLocation>
</comment>
<accession>A0A0N5CFZ2</accession>
<keyword evidence="9" id="KW-1185">Reference proteome</keyword>
<feature type="transmembrane region" description="Helical" evidence="8">
    <location>
        <begin position="89"/>
        <end position="110"/>
    </location>
</feature>
<dbReference type="Proteomes" id="UP000046392">
    <property type="component" value="Unplaced"/>
</dbReference>
<keyword evidence="6 8" id="KW-1133">Transmembrane helix</keyword>
<evidence type="ECO:0000256" key="1">
    <source>
        <dbReference type="ARBA" id="ARBA00004141"/>
    </source>
</evidence>
<evidence type="ECO:0000313" key="10">
    <source>
        <dbReference type="WBParaSite" id="SPAL_0001677032.1"/>
    </source>
</evidence>